<name>A0A218MAS0_PSEAI</name>
<proteinExistence type="predicted"/>
<organism evidence="2">
    <name type="scientific">Pseudomonas aeruginosa</name>
    <dbReference type="NCBI Taxonomy" id="287"/>
    <lineage>
        <taxon>Bacteria</taxon>
        <taxon>Pseudomonadati</taxon>
        <taxon>Pseudomonadota</taxon>
        <taxon>Gammaproteobacteria</taxon>
        <taxon>Pseudomonadales</taxon>
        <taxon>Pseudomonadaceae</taxon>
        <taxon>Pseudomonas</taxon>
    </lineage>
</organism>
<feature type="region of interest" description="Disordered" evidence="1">
    <location>
        <begin position="80"/>
        <end position="119"/>
    </location>
</feature>
<keyword evidence="2" id="KW-0614">Plasmid</keyword>
<protein>
    <submittedName>
        <fullName evidence="2">Uncharacterized protein</fullName>
    </submittedName>
</protein>
<sequence>MAYILPNEREVISEVLLKLEEKALPDLPLACKTCPAAMWQITGRDTEKVTARCYCRTMHTFTWDSKNQEEILDCDMLYATEEQEEGLEDEEDRSDDLPPFLRGLREQPQGEIERLQDED</sequence>
<feature type="compositionally biased region" description="Acidic residues" evidence="1">
    <location>
        <begin position="81"/>
        <end position="94"/>
    </location>
</feature>
<accession>A0A218MAS0</accession>
<evidence type="ECO:0000256" key="1">
    <source>
        <dbReference type="SAM" id="MobiDB-lite"/>
    </source>
</evidence>
<dbReference type="RefSeq" id="WP_223697276.1">
    <property type="nucleotide sequence ID" value="NZ_CABIOR010000040.1"/>
</dbReference>
<geneLocation type="plasmid" evidence="2">
    <name>p14057A</name>
</geneLocation>
<dbReference type="AlphaFoldDB" id="A0A218MAS0"/>
<reference evidence="2" key="1">
    <citation type="journal article" date="2018" name="Virulence">
        <title>Coexistence of two novel resistance plasmids, blaKPC-2-carrying p14057A and tetA(A) -carrying p14057B, in Pseudomonas aeruginosa.</title>
        <authorList>
            <person name="Shi L."/>
            <person name="Liang Q."/>
            <person name="Feng J."/>
            <person name="Zhan Z."/>
            <person name="Zhao Y."/>
            <person name="Yang W."/>
            <person name="Yang H."/>
            <person name="Chen Y."/>
            <person name="Huang M."/>
            <person name="Tong Y."/>
            <person name="Li X."/>
            <person name="Yin Z."/>
            <person name="Wang J."/>
            <person name="Zhou D."/>
        </authorList>
    </citation>
    <scope>NUCLEOTIDE SEQUENCE</scope>
    <source>
        <plasmid evidence="2">p14057A</plasmid>
    </source>
</reference>
<dbReference type="EMBL" id="KY296095">
    <property type="protein sequence ID" value="ASD54091.1"/>
    <property type="molecule type" value="Genomic_DNA"/>
</dbReference>
<evidence type="ECO:0000313" key="2">
    <source>
        <dbReference type="EMBL" id="ASD54091.1"/>
    </source>
</evidence>